<dbReference type="EMBL" id="CAADFL010000612">
    <property type="protein sequence ID" value="VFK19334.1"/>
    <property type="molecule type" value="Genomic_DNA"/>
</dbReference>
<keyword evidence="2 8" id="KW-0645">Protease</keyword>
<dbReference type="EMBL" id="CAADFA010000212">
    <property type="protein sequence ID" value="VFJ57880.1"/>
    <property type="molecule type" value="Genomic_DNA"/>
</dbReference>
<name>A0A450S162_9GAMM</name>
<keyword evidence="4 8" id="KW-0378">Hydrolase</keyword>
<evidence type="ECO:0000256" key="3">
    <source>
        <dbReference type="ARBA" id="ARBA00022763"/>
    </source>
</evidence>
<dbReference type="Pfam" id="PF02586">
    <property type="entry name" value="SRAP"/>
    <property type="match status" value="1"/>
</dbReference>
<dbReference type="GO" id="GO:0006508">
    <property type="term" value="P:proteolysis"/>
    <property type="evidence" value="ECO:0007669"/>
    <property type="project" value="UniProtKB-KW"/>
</dbReference>
<organism evidence="9">
    <name type="scientific">Candidatus Kentrum sp. FM</name>
    <dbReference type="NCBI Taxonomy" id="2126340"/>
    <lineage>
        <taxon>Bacteria</taxon>
        <taxon>Pseudomonadati</taxon>
        <taxon>Pseudomonadota</taxon>
        <taxon>Gammaproteobacteria</taxon>
        <taxon>Candidatus Kentrum</taxon>
    </lineage>
</organism>
<dbReference type="InterPro" id="IPR036590">
    <property type="entry name" value="SRAP-like"/>
</dbReference>
<keyword evidence="6" id="KW-0238">DNA-binding</keyword>
<evidence type="ECO:0000256" key="2">
    <source>
        <dbReference type="ARBA" id="ARBA00022670"/>
    </source>
</evidence>
<sequence>MCGRFALYSPGSRIRAHFRLDNDFYHGPRYNIAPMTTVLAVSSRADGARTVGLYRWGLLPGWMKKTTDAKLFNARSETILEKPAFRTAFRRSRCLIPANGFYEWKTVRENERPVKQPYYIRPEHEADLFGFAGLSEYWRSPTGEVIHSCCIITTAANAFMKPIHHRMPVILGAGDYGQWLESGRTDWEALRALLLPKAAGMIAYPVSRAVNSSREDSPALVEPVYRR</sequence>
<reference evidence="9" key="1">
    <citation type="submission" date="2019-02" db="EMBL/GenBank/DDBJ databases">
        <authorList>
            <person name="Gruber-Vodicka R. H."/>
            <person name="Seah K. B. B."/>
        </authorList>
    </citation>
    <scope>NUCLEOTIDE SEQUENCE</scope>
    <source>
        <strain evidence="9">BECK_BZ163</strain>
        <strain evidence="11">BECK_BZ164</strain>
        <strain evidence="10">BECK_BZ165</strain>
    </source>
</reference>
<evidence type="ECO:0000256" key="1">
    <source>
        <dbReference type="ARBA" id="ARBA00008136"/>
    </source>
</evidence>
<dbReference type="GO" id="GO:0003697">
    <property type="term" value="F:single-stranded DNA binding"/>
    <property type="evidence" value="ECO:0007669"/>
    <property type="project" value="InterPro"/>
</dbReference>
<dbReference type="GO" id="GO:0016829">
    <property type="term" value="F:lyase activity"/>
    <property type="evidence" value="ECO:0007669"/>
    <property type="project" value="UniProtKB-KW"/>
</dbReference>
<dbReference type="GO" id="GO:0008233">
    <property type="term" value="F:peptidase activity"/>
    <property type="evidence" value="ECO:0007669"/>
    <property type="project" value="UniProtKB-KW"/>
</dbReference>
<gene>
    <name evidence="9" type="ORF">BECKFM1743A_GA0114220_1002314</name>
    <name evidence="11" type="ORF">BECKFM1743B_GA0114221_106121</name>
    <name evidence="10" type="ORF">BECKFM1743C_GA0114222_102121</name>
</gene>
<evidence type="ECO:0000313" key="10">
    <source>
        <dbReference type="EMBL" id="VFJ57880.1"/>
    </source>
</evidence>
<dbReference type="SUPFAM" id="SSF143081">
    <property type="entry name" value="BB1717-like"/>
    <property type="match status" value="1"/>
</dbReference>
<dbReference type="EMBL" id="CAADEZ010000023">
    <property type="protein sequence ID" value="VFJ45397.1"/>
    <property type="molecule type" value="Genomic_DNA"/>
</dbReference>
<evidence type="ECO:0000256" key="5">
    <source>
        <dbReference type="ARBA" id="ARBA00023124"/>
    </source>
</evidence>
<dbReference type="PANTHER" id="PTHR13604:SF0">
    <property type="entry name" value="ABASIC SITE PROCESSING PROTEIN HMCES"/>
    <property type="match status" value="1"/>
</dbReference>
<dbReference type="Gene3D" id="3.90.1680.10">
    <property type="entry name" value="SOS response associated peptidase-like"/>
    <property type="match status" value="1"/>
</dbReference>
<protein>
    <recommendedName>
        <fullName evidence="8">Abasic site processing protein</fullName>
        <ecNumber evidence="8">3.4.-.-</ecNumber>
    </recommendedName>
</protein>
<keyword evidence="3" id="KW-0227">DNA damage</keyword>
<evidence type="ECO:0000313" key="9">
    <source>
        <dbReference type="EMBL" id="VFJ45397.1"/>
    </source>
</evidence>
<accession>A0A450S162</accession>
<proteinExistence type="inferred from homology"/>
<dbReference type="PANTHER" id="PTHR13604">
    <property type="entry name" value="DC12-RELATED"/>
    <property type="match status" value="1"/>
</dbReference>
<evidence type="ECO:0000256" key="7">
    <source>
        <dbReference type="ARBA" id="ARBA00023239"/>
    </source>
</evidence>
<dbReference type="InterPro" id="IPR003738">
    <property type="entry name" value="SRAP"/>
</dbReference>
<evidence type="ECO:0000256" key="8">
    <source>
        <dbReference type="RuleBase" id="RU364100"/>
    </source>
</evidence>
<comment type="similarity">
    <text evidence="1 8">Belongs to the SOS response-associated peptidase family.</text>
</comment>
<dbReference type="AlphaFoldDB" id="A0A450S162"/>
<evidence type="ECO:0000313" key="11">
    <source>
        <dbReference type="EMBL" id="VFK19334.1"/>
    </source>
</evidence>
<dbReference type="EC" id="3.4.-.-" evidence="8"/>
<keyword evidence="7" id="KW-0456">Lyase</keyword>
<keyword evidence="5" id="KW-0190">Covalent protein-DNA linkage</keyword>
<evidence type="ECO:0000256" key="4">
    <source>
        <dbReference type="ARBA" id="ARBA00022801"/>
    </source>
</evidence>
<dbReference type="GO" id="GO:0106300">
    <property type="term" value="P:protein-DNA covalent cross-linking repair"/>
    <property type="evidence" value="ECO:0007669"/>
    <property type="project" value="InterPro"/>
</dbReference>
<evidence type="ECO:0000256" key="6">
    <source>
        <dbReference type="ARBA" id="ARBA00023125"/>
    </source>
</evidence>